<dbReference type="NCBIfam" id="TIGR03552">
    <property type="entry name" value="F420_cofC"/>
    <property type="match status" value="1"/>
</dbReference>
<dbReference type="SUPFAM" id="SSF53448">
    <property type="entry name" value="Nucleotide-diphospho-sugar transferases"/>
    <property type="match status" value="1"/>
</dbReference>
<dbReference type="PANTHER" id="PTHR40392:SF1">
    <property type="entry name" value="2-PHOSPHO-L-LACTATE GUANYLYLTRANSFERASE"/>
    <property type="match status" value="1"/>
</dbReference>
<dbReference type="GO" id="GO:0043814">
    <property type="term" value="F:phospholactate guanylyltransferase activity"/>
    <property type="evidence" value="ECO:0007669"/>
    <property type="project" value="InterPro"/>
</dbReference>
<evidence type="ECO:0000256" key="4">
    <source>
        <dbReference type="ARBA" id="ARBA00023134"/>
    </source>
</evidence>
<evidence type="ECO:0000256" key="3">
    <source>
        <dbReference type="ARBA" id="ARBA00022741"/>
    </source>
</evidence>
<dbReference type="GO" id="GO:0005525">
    <property type="term" value="F:GTP binding"/>
    <property type="evidence" value="ECO:0007669"/>
    <property type="project" value="UniProtKB-KW"/>
</dbReference>
<gene>
    <name evidence="6" type="ORF">UFOPK2761_00378</name>
</gene>
<organism evidence="6">
    <name type="scientific">freshwater metagenome</name>
    <dbReference type="NCBI Taxonomy" id="449393"/>
    <lineage>
        <taxon>unclassified sequences</taxon>
        <taxon>metagenomes</taxon>
        <taxon>ecological metagenomes</taxon>
    </lineage>
</organism>
<evidence type="ECO:0000256" key="5">
    <source>
        <dbReference type="SAM" id="MobiDB-lite"/>
    </source>
</evidence>
<keyword evidence="1" id="KW-0808">Transferase</keyword>
<protein>
    <submittedName>
        <fullName evidence="6">Unannotated protein</fullName>
    </submittedName>
</protein>
<feature type="region of interest" description="Disordered" evidence="5">
    <location>
        <begin position="1"/>
        <end position="20"/>
    </location>
</feature>
<name>A0A6J6S3J9_9ZZZZ</name>
<keyword evidence="2" id="KW-0548">Nucleotidyltransferase</keyword>
<keyword evidence="4" id="KW-0342">GTP-binding</keyword>
<dbReference type="PANTHER" id="PTHR40392">
    <property type="entry name" value="2-PHOSPHO-L-LACTATE GUANYLYLTRANSFERASE"/>
    <property type="match status" value="1"/>
</dbReference>
<evidence type="ECO:0000256" key="1">
    <source>
        <dbReference type="ARBA" id="ARBA00022679"/>
    </source>
</evidence>
<evidence type="ECO:0000313" key="6">
    <source>
        <dbReference type="EMBL" id="CAB4729272.1"/>
    </source>
</evidence>
<dbReference type="EMBL" id="CAEZYQ010000002">
    <property type="protein sequence ID" value="CAB4729272.1"/>
    <property type="molecule type" value="Genomic_DNA"/>
</dbReference>
<reference evidence="6" key="1">
    <citation type="submission" date="2020-05" db="EMBL/GenBank/DDBJ databases">
        <authorList>
            <person name="Chiriac C."/>
            <person name="Salcher M."/>
            <person name="Ghai R."/>
            <person name="Kavagutti S V."/>
        </authorList>
    </citation>
    <scope>NUCLEOTIDE SEQUENCE</scope>
</reference>
<dbReference type="InterPro" id="IPR002835">
    <property type="entry name" value="CofC"/>
</dbReference>
<dbReference type="InterPro" id="IPR029044">
    <property type="entry name" value="Nucleotide-diphossugar_trans"/>
</dbReference>
<accession>A0A6J6S3J9</accession>
<sequence length="229" mass="23812">MSEPLSAAASGTVPDPSTAPPSYVVVLPVKPPQRGKSRLVGVPDEARVDLAAAFALDTVTACLATPRVEAVLVATDDARFSSALRAIGAPAIPDGTGGDLNGTLRETAAEARRRWPHLRPVTVCADLPCLRPDDLEAALLEVEEHGGGPAFVADAAGFGTSCYLAPHERFDPRFGGASRQAHLDAGAVELSGVLTTLRRDVDDLVDLRAAAEIGVGPHTRQVLDALALF</sequence>
<keyword evidence="3" id="KW-0547">Nucleotide-binding</keyword>
<dbReference type="AlphaFoldDB" id="A0A6J6S3J9"/>
<proteinExistence type="predicted"/>
<dbReference type="Pfam" id="PF01983">
    <property type="entry name" value="CofC"/>
    <property type="match status" value="1"/>
</dbReference>
<dbReference type="Gene3D" id="3.90.550.10">
    <property type="entry name" value="Spore Coat Polysaccharide Biosynthesis Protein SpsA, Chain A"/>
    <property type="match status" value="1"/>
</dbReference>
<evidence type="ECO:0000256" key="2">
    <source>
        <dbReference type="ARBA" id="ARBA00022695"/>
    </source>
</evidence>